<evidence type="ECO:0000313" key="1">
    <source>
        <dbReference type="EMBL" id="CCO18641.1"/>
    </source>
</evidence>
<name>K8EKS4_9CHLO</name>
<dbReference type="EMBL" id="FO082268">
    <property type="protein sequence ID" value="CCO18641.1"/>
    <property type="molecule type" value="Genomic_DNA"/>
</dbReference>
<dbReference type="Proteomes" id="UP000198341">
    <property type="component" value="Chromosome 11"/>
</dbReference>
<evidence type="ECO:0000313" key="2">
    <source>
        <dbReference type="Proteomes" id="UP000198341"/>
    </source>
</evidence>
<dbReference type="RefSeq" id="XP_007510296.1">
    <property type="nucleotide sequence ID" value="XM_007510234.1"/>
</dbReference>
<reference evidence="1 2" key="1">
    <citation type="submission" date="2011-10" db="EMBL/GenBank/DDBJ databases">
        <authorList>
            <person name="Genoscope - CEA"/>
        </authorList>
    </citation>
    <scope>NUCLEOTIDE SEQUENCE [LARGE SCALE GENOMIC DNA]</scope>
    <source>
        <strain evidence="1 2">RCC 1105</strain>
    </source>
</reference>
<dbReference type="AlphaFoldDB" id="K8EKS4"/>
<keyword evidence="2" id="KW-1185">Reference proteome</keyword>
<proteinExistence type="predicted"/>
<dbReference type="KEGG" id="bpg:Bathy11g03640"/>
<organism evidence="1 2">
    <name type="scientific">Bathycoccus prasinos</name>
    <dbReference type="NCBI Taxonomy" id="41875"/>
    <lineage>
        <taxon>Eukaryota</taxon>
        <taxon>Viridiplantae</taxon>
        <taxon>Chlorophyta</taxon>
        <taxon>Mamiellophyceae</taxon>
        <taxon>Mamiellales</taxon>
        <taxon>Bathycoccaceae</taxon>
        <taxon>Bathycoccus</taxon>
    </lineage>
</organism>
<dbReference type="GeneID" id="19013043"/>
<protein>
    <submittedName>
        <fullName evidence="1">Uncharacterized protein</fullName>
    </submittedName>
</protein>
<gene>
    <name evidence="1" type="ordered locus">Bathy11g03640</name>
</gene>
<accession>K8EKS4</accession>
<sequence length="122" mass="12431">MDALKIKLAECEGTIAALRLEIASVRGKLDKKSKAASSSDDDISSSNALSKLAQLAGSAAGSAGFGSGFNSRDYLLGVVSGMALLGVLVSVNHHRSGGTVSLRWFGETVSALLKTSTTSSAK</sequence>